<keyword evidence="4" id="KW-1185">Reference proteome</keyword>
<dbReference type="AlphaFoldDB" id="A0A9P6G205"/>
<sequence length="217" mass="22766">MHLEKRYEVCSTNPTRFCDDGWYCTSSYTCRKKANYAWVAGVGVLVLLLIILSCWKRVRNRNAAQSQQTVVTVVDNAPPPTGAPYGANFAPPAGDPNMAYQTPMSYPPAPAPYGAPPAGAYPPPATYPPPAGAYTEKPIGSPYPAPMDAPMPYSAYPPASGAFSPAYPAPSGSSPYPPPTSPAPAYPSPSPAYPSPAPAPYPVHQGEAATFAPPPPK</sequence>
<keyword evidence="2" id="KW-1133">Transmembrane helix</keyword>
<evidence type="ECO:0000256" key="1">
    <source>
        <dbReference type="SAM" id="MobiDB-lite"/>
    </source>
</evidence>
<dbReference type="OrthoDB" id="2423111at2759"/>
<evidence type="ECO:0000313" key="4">
    <source>
        <dbReference type="Proteomes" id="UP000780801"/>
    </source>
</evidence>
<name>A0A9P6G205_9FUNG</name>
<feature type="compositionally biased region" description="Pro residues" evidence="1">
    <location>
        <begin position="175"/>
        <end position="201"/>
    </location>
</feature>
<dbReference type="Proteomes" id="UP000780801">
    <property type="component" value="Unassembled WGS sequence"/>
</dbReference>
<comment type="caution">
    <text evidence="3">The sequence shown here is derived from an EMBL/GenBank/DDBJ whole genome shotgun (WGS) entry which is preliminary data.</text>
</comment>
<feature type="region of interest" description="Disordered" evidence="1">
    <location>
        <begin position="167"/>
        <end position="217"/>
    </location>
</feature>
<reference evidence="3" key="1">
    <citation type="journal article" date="2020" name="Fungal Divers.">
        <title>Resolving the Mortierellaceae phylogeny through synthesis of multi-gene phylogenetics and phylogenomics.</title>
        <authorList>
            <person name="Vandepol N."/>
            <person name="Liber J."/>
            <person name="Desiro A."/>
            <person name="Na H."/>
            <person name="Kennedy M."/>
            <person name="Barry K."/>
            <person name="Grigoriev I.V."/>
            <person name="Miller A.N."/>
            <person name="O'Donnell K."/>
            <person name="Stajich J.E."/>
            <person name="Bonito G."/>
        </authorList>
    </citation>
    <scope>NUCLEOTIDE SEQUENCE</scope>
    <source>
        <strain evidence="3">KOD1015</strain>
    </source>
</reference>
<proteinExistence type="predicted"/>
<feature type="transmembrane region" description="Helical" evidence="2">
    <location>
        <begin position="36"/>
        <end position="55"/>
    </location>
</feature>
<accession>A0A9P6G205</accession>
<dbReference type="PRINTS" id="PR01217">
    <property type="entry name" value="PRICHEXTENSN"/>
</dbReference>
<protein>
    <submittedName>
        <fullName evidence="3">Uncharacterized protein</fullName>
    </submittedName>
</protein>
<keyword evidence="2" id="KW-0812">Transmembrane</keyword>
<organism evidence="3 4">
    <name type="scientific">Lunasporangiospora selenospora</name>
    <dbReference type="NCBI Taxonomy" id="979761"/>
    <lineage>
        <taxon>Eukaryota</taxon>
        <taxon>Fungi</taxon>
        <taxon>Fungi incertae sedis</taxon>
        <taxon>Mucoromycota</taxon>
        <taxon>Mortierellomycotina</taxon>
        <taxon>Mortierellomycetes</taxon>
        <taxon>Mortierellales</taxon>
        <taxon>Mortierellaceae</taxon>
        <taxon>Lunasporangiospora</taxon>
    </lineage>
</organism>
<keyword evidence="2" id="KW-0472">Membrane</keyword>
<evidence type="ECO:0000256" key="2">
    <source>
        <dbReference type="SAM" id="Phobius"/>
    </source>
</evidence>
<gene>
    <name evidence="3" type="ORF">BGW38_010299</name>
</gene>
<evidence type="ECO:0000313" key="3">
    <source>
        <dbReference type="EMBL" id="KAF9586027.1"/>
    </source>
</evidence>
<dbReference type="EMBL" id="JAABOA010000082">
    <property type="protein sequence ID" value="KAF9586027.1"/>
    <property type="molecule type" value="Genomic_DNA"/>
</dbReference>